<evidence type="ECO:0000313" key="3">
    <source>
        <dbReference type="Proteomes" id="UP000076798"/>
    </source>
</evidence>
<protein>
    <recommendedName>
        <fullName evidence="4">Cyanovirin-N domain-containing protein</fullName>
    </recommendedName>
</protein>
<dbReference type="Proteomes" id="UP000076798">
    <property type="component" value="Unassembled WGS sequence"/>
</dbReference>
<sequence length="133" mass="13106">MFSLSAQLSVVALAIVCVLAASPGIPSNPCTTGAIGVGSDITVDASSGFIVDNNCHFLDNSGGSSPVNSGPGHVCGSHYFGGSIVTCDSNFVVTSVQPPDGVVRSTCAPVVGLAGFACGATFMGGPVVKYCCT</sequence>
<feature type="chain" id="PRO_5007869572" description="Cyanovirin-N domain-containing protein" evidence="1">
    <location>
        <begin position="21"/>
        <end position="133"/>
    </location>
</feature>
<dbReference type="AlphaFoldDB" id="A0A165YRL4"/>
<dbReference type="EMBL" id="KV428235">
    <property type="protein sequence ID" value="KZT33528.1"/>
    <property type="molecule type" value="Genomic_DNA"/>
</dbReference>
<evidence type="ECO:0008006" key="4">
    <source>
        <dbReference type="Google" id="ProtNLM"/>
    </source>
</evidence>
<evidence type="ECO:0000313" key="2">
    <source>
        <dbReference type="EMBL" id="KZT33528.1"/>
    </source>
</evidence>
<keyword evidence="1" id="KW-0732">Signal</keyword>
<name>A0A165YRL4_9AGAM</name>
<keyword evidence="3" id="KW-1185">Reference proteome</keyword>
<organism evidence="2 3">
    <name type="scientific">Sistotremastrum suecicum HHB10207 ss-3</name>
    <dbReference type="NCBI Taxonomy" id="1314776"/>
    <lineage>
        <taxon>Eukaryota</taxon>
        <taxon>Fungi</taxon>
        <taxon>Dikarya</taxon>
        <taxon>Basidiomycota</taxon>
        <taxon>Agaricomycotina</taxon>
        <taxon>Agaricomycetes</taxon>
        <taxon>Sistotremastrales</taxon>
        <taxon>Sistotremastraceae</taxon>
        <taxon>Sistotremastrum</taxon>
    </lineage>
</organism>
<evidence type="ECO:0000256" key="1">
    <source>
        <dbReference type="SAM" id="SignalP"/>
    </source>
</evidence>
<accession>A0A165YRL4</accession>
<feature type="signal peptide" evidence="1">
    <location>
        <begin position="1"/>
        <end position="20"/>
    </location>
</feature>
<gene>
    <name evidence="2" type="ORF">SISSUDRAFT_1066076</name>
</gene>
<reference evidence="2 3" key="1">
    <citation type="journal article" date="2016" name="Mol. Biol. Evol.">
        <title>Comparative Genomics of Early-Diverging Mushroom-Forming Fungi Provides Insights into the Origins of Lignocellulose Decay Capabilities.</title>
        <authorList>
            <person name="Nagy L.G."/>
            <person name="Riley R."/>
            <person name="Tritt A."/>
            <person name="Adam C."/>
            <person name="Daum C."/>
            <person name="Floudas D."/>
            <person name="Sun H."/>
            <person name="Yadav J.S."/>
            <person name="Pangilinan J."/>
            <person name="Larsson K.H."/>
            <person name="Matsuura K."/>
            <person name="Barry K."/>
            <person name="Labutti K."/>
            <person name="Kuo R."/>
            <person name="Ohm R.A."/>
            <person name="Bhattacharya S.S."/>
            <person name="Shirouzu T."/>
            <person name="Yoshinaga Y."/>
            <person name="Martin F.M."/>
            <person name="Grigoriev I.V."/>
            <person name="Hibbett D.S."/>
        </authorList>
    </citation>
    <scope>NUCLEOTIDE SEQUENCE [LARGE SCALE GENOMIC DNA]</scope>
    <source>
        <strain evidence="2 3">HHB10207 ss-3</strain>
    </source>
</reference>
<proteinExistence type="predicted"/>